<reference evidence="4 5" key="1">
    <citation type="journal article" date="2009" name="Environ. Microbiol.">
        <title>Genome sequence of Desulfobacterium autotrophicum HRM2, a marine sulfate reducer oxidizing organic carbon completely to carbon dioxide.</title>
        <authorList>
            <person name="Strittmatter A.W."/>
            <person name="Liesegang H."/>
            <person name="Rabus R."/>
            <person name="Decker I."/>
            <person name="Amann J."/>
            <person name="Andres S."/>
            <person name="Henne A."/>
            <person name="Fricke W.F."/>
            <person name="Martinez-Arias R."/>
            <person name="Bartels D."/>
            <person name="Goesmann A."/>
            <person name="Krause L."/>
            <person name="Puehler A."/>
            <person name="Klenk H.P."/>
            <person name="Richter M."/>
            <person name="Schuler M."/>
            <person name="Gloeckner F.O."/>
            <person name="Meyerdierks A."/>
            <person name="Gottschalk G."/>
            <person name="Amann R."/>
        </authorList>
    </citation>
    <scope>NUCLEOTIDE SEQUENCE [LARGE SCALE GENOMIC DNA]</scope>
    <source>
        <strain evidence="5">ATCC 43914 / DSM 3382 / HRM2</strain>
    </source>
</reference>
<dbReference type="Gene3D" id="3.20.20.70">
    <property type="entry name" value="Aldolase class I"/>
    <property type="match status" value="1"/>
</dbReference>
<evidence type="ECO:0000313" key="5">
    <source>
        <dbReference type="Proteomes" id="UP000000442"/>
    </source>
</evidence>
<evidence type="ECO:0000313" key="4">
    <source>
        <dbReference type="EMBL" id="ACN16545.1"/>
    </source>
</evidence>
<evidence type="ECO:0000256" key="1">
    <source>
        <dbReference type="ARBA" id="ARBA00022630"/>
    </source>
</evidence>
<keyword evidence="3 4" id="KW-0560">Oxidoreductase</keyword>
<dbReference type="InterPro" id="IPR013785">
    <property type="entry name" value="Aldolase_TIM"/>
</dbReference>
<keyword evidence="1" id="KW-0285">Flavoprotein</keyword>
<name>C0Q940_DESAH</name>
<dbReference type="eggNOG" id="COG2070">
    <property type="taxonomic scope" value="Bacteria"/>
</dbReference>
<evidence type="ECO:0000256" key="3">
    <source>
        <dbReference type="ARBA" id="ARBA00023002"/>
    </source>
</evidence>
<dbReference type="Pfam" id="PF03060">
    <property type="entry name" value="NMO"/>
    <property type="match status" value="2"/>
</dbReference>
<keyword evidence="5" id="KW-1185">Reference proteome</keyword>
<dbReference type="CDD" id="cd04730">
    <property type="entry name" value="NPD_like"/>
    <property type="match status" value="1"/>
</dbReference>
<dbReference type="InterPro" id="IPR004136">
    <property type="entry name" value="NMO"/>
</dbReference>
<dbReference type="SUPFAM" id="SSF51412">
    <property type="entry name" value="Inosine monophosphate dehydrogenase (IMPDH)"/>
    <property type="match status" value="1"/>
</dbReference>
<dbReference type="KEGG" id="dat:HRM2_34700"/>
<dbReference type="Proteomes" id="UP000000442">
    <property type="component" value="Chromosome"/>
</dbReference>
<proteinExistence type="predicted"/>
<accession>C0Q940</accession>
<gene>
    <name evidence="4" type="ordered locus">HRM2_34700</name>
</gene>
<dbReference type="HOGENOM" id="CLU_038732_1_1_7"/>
<protein>
    <submittedName>
        <fullName evidence="4">2-nitropropane dioxygenase (Nitroalkane oxidase) (2-NPD)</fullName>
        <ecNumber evidence="4">1.13.12.16</ecNumber>
    </submittedName>
</protein>
<dbReference type="EC" id="1.13.12.16" evidence="4"/>
<dbReference type="GO" id="GO:0018580">
    <property type="term" value="F:nitronate monooxygenase activity"/>
    <property type="evidence" value="ECO:0007669"/>
    <property type="project" value="UniProtKB-EC"/>
</dbReference>
<evidence type="ECO:0000256" key="2">
    <source>
        <dbReference type="ARBA" id="ARBA00022643"/>
    </source>
</evidence>
<organism evidence="4 5">
    <name type="scientific">Desulforapulum autotrophicum (strain ATCC 43914 / DSM 3382 / VKM B-1955 / HRM2)</name>
    <name type="common">Desulfobacterium autotrophicum</name>
    <dbReference type="NCBI Taxonomy" id="177437"/>
    <lineage>
        <taxon>Bacteria</taxon>
        <taxon>Pseudomonadati</taxon>
        <taxon>Thermodesulfobacteriota</taxon>
        <taxon>Desulfobacteria</taxon>
        <taxon>Desulfobacterales</taxon>
        <taxon>Desulfobacteraceae</taxon>
        <taxon>Desulforapulum</taxon>
    </lineage>
</organism>
<dbReference type="EMBL" id="CP001087">
    <property type="protein sequence ID" value="ACN16545.1"/>
    <property type="molecule type" value="Genomic_DNA"/>
</dbReference>
<keyword evidence="2" id="KW-0288">FMN</keyword>
<dbReference type="PANTHER" id="PTHR32332">
    <property type="entry name" value="2-NITROPROPANE DIOXYGENASE"/>
    <property type="match status" value="1"/>
</dbReference>
<dbReference type="STRING" id="177437.HRM2_34700"/>
<dbReference type="PANTHER" id="PTHR32332:SF20">
    <property type="entry name" value="2-NITROPROPANE DIOXYGENASE-LIKE PROTEIN"/>
    <property type="match status" value="1"/>
</dbReference>
<dbReference type="AlphaFoldDB" id="C0Q940"/>
<dbReference type="GO" id="GO:0051213">
    <property type="term" value="F:dioxygenase activity"/>
    <property type="evidence" value="ECO:0007669"/>
    <property type="project" value="UniProtKB-KW"/>
</dbReference>
<keyword evidence="4" id="KW-0223">Dioxygenase</keyword>
<dbReference type="OrthoDB" id="9778912at2"/>
<sequence length="295" mass="30979">MTKLLEILGCKYPIIQGPIGQLNDPEMVAAVSEAGAFGVLALGFITDIEKVRQMVNQVREITDKPFGANLMISMNPQNEAILEVLAKEGIKVVTTSGGSPKRIYPKIKELGLKGFHVALSAKLAGKAAAADGIIVSGMESGGLRTNGPESTNLILIPVVCDMVDVPVVAAGGIADRRGYRAALALGAQGVQIGTAFLASQESPASKAWKEAILNCGDAGTTLLPLSGMSMRTIINPKLAELLVSGADFSQEYNLMNADKAWSTGDFDLFPAGAGQISALIKEIRPVKDIIEEMVS</sequence>